<dbReference type="Gene3D" id="3.40.50.300">
    <property type="entry name" value="P-loop containing nucleotide triphosphate hydrolases"/>
    <property type="match status" value="1"/>
</dbReference>
<dbReference type="InterPro" id="IPR026866">
    <property type="entry name" value="CR006_AAA"/>
</dbReference>
<feature type="domain" description="Protein CR006 P-loop" evidence="1">
    <location>
        <begin position="10"/>
        <end position="704"/>
    </location>
</feature>
<dbReference type="Proteomes" id="UP000033400">
    <property type="component" value="Unassembled WGS sequence"/>
</dbReference>
<name>A0A0F4V6B1_PSEFL</name>
<dbReference type="EMBL" id="LACH01000039">
    <property type="protein sequence ID" value="KJZ64403.1"/>
    <property type="molecule type" value="Genomic_DNA"/>
</dbReference>
<dbReference type="SUPFAM" id="SSF52540">
    <property type="entry name" value="P-loop containing nucleoside triphosphate hydrolases"/>
    <property type="match status" value="1"/>
</dbReference>
<protein>
    <recommendedName>
        <fullName evidence="1">Protein CR006 P-loop domain-containing protein</fullName>
    </recommendedName>
</protein>
<dbReference type="PANTHER" id="PTHR43581">
    <property type="entry name" value="ATP/GTP PHOSPHATASE"/>
    <property type="match status" value="1"/>
</dbReference>
<evidence type="ECO:0000259" key="1">
    <source>
        <dbReference type="Pfam" id="PF13166"/>
    </source>
</evidence>
<dbReference type="RefSeq" id="WP_046054985.1">
    <property type="nucleotide sequence ID" value="NZ_LACH01000039.1"/>
</dbReference>
<organism evidence="2 3">
    <name type="scientific">Pseudomonas fluorescens</name>
    <dbReference type="NCBI Taxonomy" id="294"/>
    <lineage>
        <taxon>Bacteria</taxon>
        <taxon>Pseudomonadati</taxon>
        <taxon>Pseudomonadota</taxon>
        <taxon>Gammaproteobacteria</taxon>
        <taxon>Pseudomonadales</taxon>
        <taxon>Pseudomonadaceae</taxon>
        <taxon>Pseudomonas</taxon>
    </lineage>
</organism>
<dbReference type="PATRIC" id="fig|294.133.peg.3270"/>
<comment type="caution">
    <text evidence="2">The sequence shown here is derived from an EMBL/GenBank/DDBJ whole genome shotgun (WGS) entry which is preliminary data.</text>
</comment>
<proteinExistence type="predicted"/>
<dbReference type="Pfam" id="PF13166">
    <property type="entry name" value="AAA_13"/>
    <property type="match status" value="1"/>
</dbReference>
<evidence type="ECO:0000313" key="2">
    <source>
        <dbReference type="EMBL" id="KJZ64403.1"/>
    </source>
</evidence>
<sequence length="718" mass="81148">MIKNIVLRNVSSYDPNVDTSIGPLTRVNIFYGQNGTGKTTISNFLQNPSSSDHTSCRIDPVDAEREILVYNHTFMEQNFHASVQPGVFTLNEGNIEAEAALKAAEDAIKVLSEEQQTEIADGKELKTAQEALSAALKDQMWLQKKPYDSGPLSYCLGGINTKDRLHDKLVPLKFKSTADTAESLAAEASELQSASDTELEGIASFAFPAGDIETKPIFQETIAGSGDSYLSALIQELGNSDWIKQSFKFVDKNDEHCPFCQQALPNDFYAQLEKVFDKTYELRIAELAALETRYKSGVDQLLLQLDKPQYQGKSFIAHVVTLKSALLQNIQRIEAKMASPSAPVSLTVTVTLIADLNAAVQVEQDKIDAINLKIRDKKTHLEQIKERFWNVLRGSCDAMIIKATKEHREYDDKLAAKRDAVRLILGKIKTHQETIVESRAKITNIDQAIGSINRWLGVLGLKGFELLREEGEVPQYRLHRPDQKDDVFKTLSEGEKTLISFLYFLEVCNGDLDDKTSKLKSNRIIVIDDPISSLSHNYIYDIASLIRRQVLTPKTRFKQVIILTHNLFFFHEMIKLMPAAKNEEPPFALFRITKSQFSSVTTMLEKEVQNDYQSFWQAIKDALAGRTSTNVIPNMMRNILEYYFSFVHRQDSLGAALADLADENPEFRALYRYISRQSHSDAVNLTDFGEIDPAQYVARFRDVFVKTNFESHFDKMMS</sequence>
<dbReference type="InterPro" id="IPR051396">
    <property type="entry name" value="Bact_Antivir_Def_Nuclease"/>
</dbReference>
<dbReference type="OrthoDB" id="9795565at2"/>
<evidence type="ECO:0000313" key="3">
    <source>
        <dbReference type="Proteomes" id="UP000033400"/>
    </source>
</evidence>
<reference evidence="2 3" key="1">
    <citation type="submission" date="2015-03" db="EMBL/GenBank/DDBJ databases">
        <title>Comparative genomics of Pseudomonas insights into diversity of traits involved in vanlence and defense.</title>
        <authorList>
            <person name="Qin Y."/>
        </authorList>
    </citation>
    <scope>NUCLEOTIDE SEQUENCE [LARGE SCALE GENOMIC DNA]</scope>
    <source>
        <strain evidence="2 3">H24</strain>
    </source>
</reference>
<dbReference type="InterPro" id="IPR027417">
    <property type="entry name" value="P-loop_NTPase"/>
</dbReference>
<dbReference type="AlphaFoldDB" id="A0A0F4V6B1"/>
<dbReference type="PANTHER" id="PTHR43581:SF2">
    <property type="entry name" value="EXCINUCLEASE ATPASE SUBUNIT"/>
    <property type="match status" value="1"/>
</dbReference>
<accession>A0A0F4V6B1</accession>
<gene>
    <name evidence="2" type="ORF">VD17_18225</name>
</gene>